<dbReference type="Gene3D" id="3.30.460.10">
    <property type="entry name" value="Beta Polymerase, domain 2"/>
    <property type="match status" value="1"/>
</dbReference>
<name>A0A146K3V2_9EUKA</name>
<dbReference type="EMBL" id="GDID01005033">
    <property type="protein sequence ID" value="JAP91573.1"/>
    <property type="molecule type" value="Transcribed_RNA"/>
</dbReference>
<dbReference type="SUPFAM" id="SSF81631">
    <property type="entry name" value="PAP/OAS1 substrate-binding domain"/>
    <property type="match status" value="1"/>
</dbReference>
<dbReference type="PANTHER" id="PTHR10682:SF10">
    <property type="entry name" value="POLYNUCLEOTIDE ADENYLYLTRANSFERASE"/>
    <property type="match status" value="1"/>
</dbReference>
<protein>
    <submittedName>
        <fullName evidence="2">Poly(A) polymerase</fullName>
    </submittedName>
</protein>
<dbReference type="SUPFAM" id="SSF81301">
    <property type="entry name" value="Nucleotidyltransferase"/>
    <property type="match status" value="1"/>
</dbReference>
<organism evidence="2">
    <name type="scientific">Trepomonas sp. PC1</name>
    <dbReference type="NCBI Taxonomy" id="1076344"/>
    <lineage>
        <taxon>Eukaryota</taxon>
        <taxon>Metamonada</taxon>
        <taxon>Diplomonadida</taxon>
        <taxon>Hexamitidae</taxon>
        <taxon>Hexamitinae</taxon>
        <taxon>Trepomonas</taxon>
    </lineage>
</organism>
<dbReference type="PANTHER" id="PTHR10682">
    <property type="entry name" value="POLY A POLYMERASE"/>
    <property type="match status" value="1"/>
</dbReference>
<feature type="non-terminal residue" evidence="2">
    <location>
        <position position="1"/>
    </location>
</feature>
<reference evidence="2" key="1">
    <citation type="submission" date="2015-07" db="EMBL/GenBank/DDBJ databases">
        <title>Adaptation to a free-living lifestyle via gene acquisitions in the diplomonad Trepomonas sp. PC1.</title>
        <authorList>
            <person name="Xu F."/>
            <person name="Jerlstrom-Hultqvist J."/>
            <person name="Kolisko M."/>
            <person name="Simpson A.G.B."/>
            <person name="Roger A.J."/>
            <person name="Svard S.G."/>
            <person name="Andersson J.O."/>
        </authorList>
    </citation>
    <scope>NUCLEOTIDE SEQUENCE</scope>
    <source>
        <strain evidence="2">PC1</strain>
    </source>
</reference>
<evidence type="ECO:0000259" key="1">
    <source>
        <dbReference type="Pfam" id="PF20750"/>
    </source>
</evidence>
<gene>
    <name evidence="2" type="ORF">TPC1_16776</name>
</gene>
<dbReference type="GO" id="GO:1990817">
    <property type="term" value="F:poly(A) RNA polymerase activity"/>
    <property type="evidence" value="ECO:0007669"/>
    <property type="project" value="TreeGrafter"/>
</dbReference>
<dbReference type="GO" id="GO:0005634">
    <property type="term" value="C:nucleus"/>
    <property type="evidence" value="ECO:0007669"/>
    <property type="project" value="TreeGrafter"/>
</dbReference>
<proteinExistence type="predicted"/>
<accession>A0A146K3V2</accession>
<evidence type="ECO:0000313" key="2">
    <source>
        <dbReference type="EMBL" id="JAP91573.1"/>
    </source>
</evidence>
<feature type="domain" description="Poly(A) polymerase nucleotidyltransferase" evidence="1">
    <location>
        <begin position="7"/>
        <end position="184"/>
    </location>
</feature>
<dbReference type="AlphaFoldDB" id="A0A146K3V2"/>
<sequence>SHLFKDPPVNTEYSEQVDDVVTKLLNLFVTSQQMIETQEQSAKRKDILNDLEQRISQWVYDTYNKMYGQYMTNYRVGNPATRLAFIQPYGSYYLETHNSSSDVDTVVIFPNYVSEQTFFETFPLLLKQTKGVTKALFIEAKHPILNVIYNGYEIDMQPAKVTASVVNRSIDWLDPKSLEDCSMKSKSVMAAITTNVKVKKIMDELGLFQMFQQLVRILKYGFDQMLITGNKIGYFGGINIVLLVANMMFISQKKMTLCQSLYAFLEYYCRYDFRKPIILCEEVGYVPRELPMQIITITKPEINSTMKVNDSTKFVIQKQLNEARKSFEYMIKLVATALRSDVTKILLKPELCQMIFCKLVEPKKPETPVQFKLMDHRTYFFKDPELKNVLMVQVSSHSQELVEKVKEKLEPLFTSLFKALEELKSDLSGMYARVSYARPRPGWRDVQEGDKFKSSFFVGVAKTEGDKDWLIEKLQAVNKNFRLRCRTHMEKEDVDVQNTIMDMKIEIVNQKSLQE</sequence>
<dbReference type="CDD" id="cd05402">
    <property type="entry name" value="NT_PAP_TUTase"/>
    <property type="match status" value="1"/>
</dbReference>
<dbReference type="Pfam" id="PF20750">
    <property type="entry name" value="PAP_NTPase"/>
    <property type="match status" value="1"/>
</dbReference>
<dbReference type="InterPro" id="IPR048840">
    <property type="entry name" value="PolA_pol_NTPase"/>
</dbReference>
<dbReference type="InterPro" id="IPR043519">
    <property type="entry name" value="NT_sf"/>
</dbReference>
<dbReference type="Gene3D" id="1.10.1410.10">
    <property type="match status" value="1"/>
</dbReference>